<dbReference type="Gene3D" id="3.30.420.10">
    <property type="entry name" value="Ribonuclease H-like superfamily/Ribonuclease H"/>
    <property type="match status" value="1"/>
</dbReference>
<protein>
    <recommendedName>
        <fullName evidence="3">Integrase catalytic domain-containing protein</fullName>
    </recommendedName>
</protein>
<dbReference type="AlphaFoldDB" id="A0A0B1P0K9"/>
<proteinExistence type="predicted"/>
<feature type="domain" description="Integrase catalytic" evidence="3">
    <location>
        <begin position="744"/>
        <end position="922"/>
    </location>
</feature>
<evidence type="ECO:0000313" key="4">
    <source>
        <dbReference type="EMBL" id="KHJ30456.1"/>
    </source>
</evidence>
<dbReference type="SUPFAM" id="SSF53098">
    <property type="entry name" value="Ribonuclease H-like"/>
    <property type="match status" value="1"/>
</dbReference>
<dbReference type="GO" id="GO:0003723">
    <property type="term" value="F:RNA binding"/>
    <property type="evidence" value="ECO:0007669"/>
    <property type="project" value="UniProtKB-KW"/>
</dbReference>
<dbReference type="Proteomes" id="UP000030854">
    <property type="component" value="Unassembled WGS sequence"/>
</dbReference>
<dbReference type="OMA" id="LATRICC"/>
<evidence type="ECO:0000313" key="5">
    <source>
        <dbReference type="Proteomes" id="UP000030854"/>
    </source>
</evidence>
<gene>
    <name evidence="4" type="ORF">EV44_g5458</name>
</gene>
<reference evidence="4 5" key="1">
    <citation type="journal article" date="2014" name="BMC Genomics">
        <title>Adaptive genomic structural variation in the grape powdery mildew pathogen, Erysiphe necator.</title>
        <authorList>
            <person name="Jones L."/>
            <person name="Riaz S."/>
            <person name="Morales-Cruz A."/>
            <person name="Amrine K.C."/>
            <person name="McGuire B."/>
            <person name="Gubler W.D."/>
            <person name="Walker M.A."/>
            <person name="Cantu D."/>
        </authorList>
    </citation>
    <scope>NUCLEOTIDE SEQUENCE [LARGE SCALE GENOMIC DNA]</scope>
    <source>
        <strain evidence="5">c</strain>
    </source>
</reference>
<keyword evidence="1" id="KW-0694">RNA-binding</keyword>
<dbReference type="PROSITE" id="PS50994">
    <property type="entry name" value="INTEGRASE"/>
    <property type="match status" value="1"/>
</dbReference>
<dbReference type="EMBL" id="JNVN01004209">
    <property type="protein sequence ID" value="KHJ30456.1"/>
    <property type="molecule type" value="Genomic_DNA"/>
</dbReference>
<evidence type="ECO:0000256" key="1">
    <source>
        <dbReference type="ARBA" id="ARBA00022884"/>
    </source>
</evidence>
<accession>A0A0B1P0K9</accession>
<sequence length="1002" mass="114490">MLIGSTDEDLHELVQLDFQKWDSTIFNKVRLPTLQRFRKLLREHGIYVRKTKVSCSIAIAEALNSQYREWTKSEVEEIIKDKTFNYVSVKLQYIKEQLQTQNTISSTLPTPSTIPTPMNIDTPSPKQFGRPINPNQNIPKVAPHNSKHPNPNPNPSNPQIHIQPSNNFPSITQPYNNYLSNNQQLGNLSKQFNEEMKYNGDEANFDFKLTIFFNTCQRAGLPENSILLAFPIMLRGNAQEYYYNLVHNSPNIEFLQLCQSFGDHFEGEELRRNVLDEWNSFTLQQTKGLNPEKSILNCFDLMLQKLRALQHGLRQELRNDYFLHNKIITACRSVKACSYACFKPSENVTGLINDIRSSISTWESCHPNFNSNNSSSINFTERKFRFQPYSGNQNKTSIRNSHTTRQPRVFNRKRKCIVCHKEGCWSSNHSKSEIMNAKRQYFERMNRPNNFNQHFQQFVSEYEKELETSDDDSIDNFCETLEALILDSSSSTPENQTDPHLIESSTFLTSIGPINGSSIVEDLANRSFTHALTASQRTINNSLSTSVYMQSQRYNSNEFFGIMIDTGAATQSTAGYNQFLAYKNLTNIDLNKTTAGKVTVKFGIGSATSTGSIVIDTPIGAVEFHILKTDTPFLLSIADLDRLKVYFNNVTNQVVTSDSLNFPTVRRFGHPFLLWKISPQSLVQESFSFSESYLTEIELHRLHRRFGHPSANRLRSILERSGHDNIDKSKLETLTKFCVHCQKHGSSPGRFRFSLKDDFNFNYTIVIDIMYIEGKEVLHIVDEATRFQAARWLDNVTSKHVWDTLRQCWIDTYVGPPDYILHDAGKKFISREFVQNAAAMSTSTKNVPVEAHWSIGLVERYHQVLRRAYEIICEELKTYTLSKEMRLQMVVKAVNDSAGPNGLVPTLLVFGTYPRMTHIDPPAPSITQRASAIRKAMEEIQQLRSRRLVADALNQRNGSSVASLHNLPLGSNILVFRVGQANRSGKWTGPFELIGIENETCT</sequence>
<dbReference type="PANTHER" id="PTHR37984:SF5">
    <property type="entry name" value="PROTEIN NYNRIN-LIKE"/>
    <property type="match status" value="1"/>
</dbReference>
<dbReference type="InterPro" id="IPR001584">
    <property type="entry name" value="Integrase_cat-core"/>
</dbReference>
<dbReference type="STRING" id="52586.A0A0B1P0K9"/>
<dbReference type="InterPro" id="IPR012337">
    <property type="entry name" value="RNaseH-like_sf"/>
</dbReference>
<comment type="caution">
    <text evidence="4">The sequence shown here is derived from an EMBL/GenBank/DDBJ whole genome shotgun (WGS) entry which is preliminary data.</text>
</comment>
<dbReference type="InterPro" id="IPR050951">
    <property type="entry name" value="Retrovirus_Pol_polyprotein"/>
</dbReference>
<feature type="region of interest" description="Disordered" evidence="2">
    <location>
        <begin position="122"/>
        <end position="173"/>
    </location>
</feature>
<dbReference type="HOGENOM" id="CLU_002055_3_0_1"/>
<dbReference type="GO" id="GO:0015074">
    <property type="term" value="P:DNA integration"/>
    <property type="evidence" value="ECO:0007669"/>
    <property type="project" value="InterPro"/>
</dbReference>
<evidence type="ECO:0000256" key="2">
    <source>
        <dbReference type="SAM" id="MobiDB-lite"/>
    </source>
</evidence>
<dbReference type="InterPro" id="IPR036397">
    <property type="entry name" value="RNaseH_sf"/>
</dbReference>
<dbReference type="PANTHER" id="PTHR37984">
    <property type="entry name" value="PROTEIN CBG26694"/>
    <property type="match status" value="1"/>
</dbReference>
<dbReference type="GO" id="GO:0005634">
    <property type="term" value="C:nucleus"/>
    <property type="evidence" value="ECO:0007669"/>
    <property type="project" value="UniProtKB-ARBA"/>
</dbReference>
<evidence type="ECO:0000259" key="3">
    <source>
        <dbReference type="PROSITE" id="PS50994"/>
    </source>
</evidence>
<organism evidence="4 5">
    <name type="scientific">Uncinula necator</name>
    <name type="common">Grape powdery mildew</name>
    <dbReference type="NCBI Taxonomy" id="52586"/>
    <lineage>
        <taxon>Eukaryota</taxon>
        <taxon>Fungi</taxon>
        <taxon>Dikarya</taxon>
        <taxon>Ascomycota</taxon>
        <taxon>Pezizomycotina</taxon>
        <taxon>Leotiomycetes</taxon>
        <taxon>Erysiphales</taxon>
        <taxon>Erysiphaceae</taxon>
        <taxon>Erysiphe</taxon>
    </lineage>
</organism>
<name>A0A0B1P0K9_UNCNE</name>
<keyword evidence="5" id="KW-1185">Reference proteome</keyword>